<dbReference type="EMBL" id="OW240915">
    <property type="protein sequence ID" value="CAH2282505.1"/>
    <property type="molecule type" value="Genomic_DNA"/>
</dbReference>
<reference evidence="1" key="1">
    <citation type="submission" date="2022-03" db="EMBL/GenBank/DDBJ databases">
        <authorList>
            <person name="Alioto T."/>
            <person name="Alioto T."/>
            <person name="Gomez Garrido J."/>
        </authorList>
    </citation>
    <scope>NUCLEOTIDE SEQUENCE</scope>
</reference>
<proteinExistence type="predicted"/>
<gene>
    <name evidence="1" type="ORF">PECUL_23A023943</name>
</gene>
<name>A0AAD1RVW2_PELCU</name>
<keyword evidence="2" id="KW-1185">Reference proteome</keyword>
<dbReference type="Proteomes" id="UP001295444">
    <property type="component" value="Chromosome 04"/>
</dbReference>
<feature type="non-terminal residue" evidence="1">
    <location>
        <position position="1"/>
    </location>
</feature>
<evidence type="ECO:0000313" key="1">
    <source>
        <dbReference type="EMBL" id="CAH2282505.1"/>
    </source>
</evidence>
<accession>A0AAD1RVW2</accession>
<dbReference type="AlphaFoldDB" id="A0AAD1RVW2"/>
<sequence>VERTAFLESAEVRTTDGMHKSASWNARQYMLKRTSFPVISTETQVTDVENGGRLYQHNR</sequence>
<organism evidence="1 2">
    <name type="scientific">Pelobates cultripes</name>
    <name type="common">Western spadefoot toad</name>
    <dbReference type="NCBI Taxonomy" id="61616"/>
    <lineage>
        <taxon>Eukaryota</taxon>
        <taxon>Metazoa</taxon>
        <taxon>Chordata</taxon>
        <taxon>Craniata</taxon>
        <taxon>Vertebrata</taxon>
        <taxon>Euteleostomi</taxon>
        <taxon>Amphibia</taxon>
        <taxon>Batrachia</taxon>
        <taxon>Anura</taxon>
        <taxon>Pelobatoidea</taxon>
        <taxon>Pelobatidae</taxon>
        <taxon>Pelobates</taxon>
    </lineage>
</organism>
<protein>
    <submittedName>
        <fullName evidence="1">Uncharacterized protein</fullName>
    </submittedName>
</protein>
<evidence type="ECO:0000313" key="2">
    <source>
        <dbReference type="Proteomes" id="UP001295444"/>
    </source>
</evidence>